<dbReference type="FunFam" id="1.25.40.10:FF:000878">
    <property type="entry name" value="Pentatricopeptide repeat-containing protein"/>
    <property type="match status" value="1"/>
</dbReference>
<keyword evidence="4" id="KW-1185">Reference proteome</keyword>
<dbReference type="PANTHER" id="PTHR47926">
    <property type="entry name" value="PENTATRICOPEPTIDE REPEAT-CONTAINING PROTEIN"/>
    <property type="match status" value="1"/>
</dbReference>
<dbReference type="InterPro" id="IPR046960">
    <property type="entry name" value="PPR_At4g14850-like_plant"/>
</dbReference>
<feature type="repeat" description="PPR" evidence="2">
    <location>
        <begin position="288"/>
        <end position="322"/>
    </location>
</feature>
<keyword evidence="1" id="KW-0677">Repeat</keyword>
<proteinExistence type="predicted"/>
<dbReference type="SUPFAM" id="SSF48452">
    <property type="entry name" value="TPR-like"/>
    <property type="match status" value="1"/>
</dbReference>
<dbReference type="InterPro" id="IPR046848">
    <property type="entry name" value="E_motif"/>
</dbReference>
<evidence type="ECO:0000256" key="2">
    <source>
        <dbReference type="PROSITE-ProRule" id="PRU00708"/>
    </source>
</evidence>
<feature type="repeat" description="PPR" evidence="2">
    <location>
        <begin position="185"/>
        <end position="215"/>
    </location>
</feature>
<dbReference type="PROSITE" id="PS51375">
    <property type="entry name" value="PPR"/>
    <property type="match status" value="4"/>
</dbReference>
<feature type="repeat" description="PPR" evidence="2">
    <location>
        <begin position="323"/>
        <end position="357"/>
    </location>
</feature>
<accession>A0AAV0YIM7</accession>
<dbReference type="Proteomes" id="UP001157006">
    <property type="component" value="Unassembled WGS sequence"/>
</dbReference>
<dbReference type="AlphaFoldDB" id="A0AAV0YIM7"/>
<protein>
    <recommendedName>
        <fullName evidence="5">Pentatricopeptide repeat-containing protein</fullName>
    </recommendedName>
</protein>
<evidence type="ECO:0000256" key="1">
    <source>
        <dbReference type="ARBA" id="ARBA00022737"/>
    </source>
</evidence>
<dbReference type="InterPro" id="IPR011990">
    <property type="entry name" value="TPR-like_helical_dom_sf"/>
</dbReference>
<dbReference type="GO" id="GO:0003723">
    <property type="term" value="F:RNA binding"/>
    <property type="evidence" value="ECO:0007669"/>
    <property type="project" value="InterPro"/>
</dbReference>
<dbReference type="InterPro" id="IPR002885">
    <property type="entry name" value="PPR_rpt"/>
</dbReference>
<name>A0AAV0YIM7_VICFA</name>
<dbReference type="Gene3D" id="1.25.40.10">
    <property type="entry name" value="Tetratricopeptide repeat domain"/>
    <property type="match status" value="3"/>
</dbReference>
<sequence length="510" mass="57350">MRRVSRKLHQFLGPKPHETSFHYTDLLHHCKTTDSIKRTHAQIIIGGHEQDPFIAAKLTDKYAQLGGSNVEHARKVFDNLSQRDVFCWNVVIKCYANMGPFVEALNVYDEMLSSGTTPNRYTCPFVLKACSAERAYIKGRIVHGHAVKCGLDFDLFVGNALVAFYAKCQEIEAARIVFDEMPNRDVVSWNSMMSGYITNGYVDDAVMLFYDMLRDDDIGFPDNATLVTILPAFSEKADIHAGYWVHCYIVKTGMKLDPAVGCGLITLYSNCGYITMARAVFDQLADRNVIVWNAIIRCYGMHGFAQEAFSMFQQLVNSGLHPDDIVFLCLLSACSHAGMHEQGWHLFQTMETYGVVKGEAHYACMVDLLGRAGDLEKAVEFIQSMPIKPGKNVYGALLGACRIHKNLELAEMAAEKLFVLDPNNAGRYVILAQMYEDEGRWQDAARLRKVIREKEIKKPIGYSSVELESGHNKFGVNDEAHPLTTQIFETLVSLDRIMGKEVHTRCDAIL</sequence>
<dbReference type="PANTHER" id="PTHR47926:SF347">
    <property type="entry name" value="PENTATRICOPEPTIDE REPEAT-CONTAINING PROTEIN"/>
    <property type="match status" value="1"/>
</dbReference>
<comment type="caution">
    <text evidence="3">The sequence shown here is derived from an EMBL/GenBank/DDBJ whole genome shotgun (WGS) entry which is preliminary data.</text>
</comment>
<dbReference type="Pfam" id="PF01535">
    <property type="entry name" value="PPR"/>
    <property type="match status" value="1"/>
</dbReference>
<dbReference type="GO" id="GO:0009451">
    <property type="term" value="P:RNA modification"/>
    <property type="evidence" value="ECO:0007669"/>
    <property type="project" value="InterPro"/>
</dbReference>
<evidence type="ECO:0008006" key="5">
    <source>
        <dbReference type="Google" id="ProtNLM"/>
    </source>
</evidence>
<dbReference type="EMBL" id="CATIWC010001762">
    <property type="protein sequence ID" value="CAI8584430.1"/>
    <property type="molecule type" value="Genomic_DNA"/>
</dbReference>
<feature type="repeat" description="PPR" evidence="2">
    <location>
        <begin position="84"/>
        <end position="118"/>
    </location>
</feature>
<organism evidence="3 4">
    <name type="scientific">Vicia faba</name>
    <name type="common">Broad bean</name>
    <name type="synonym">Faba vulgaris</name>
    <dbReference type="NCBI Taxonomy" id="3906"/>
    <lineage>
        <taxon>Eukaryota</taxon>
        <taxon>Viridiplantae</taxon>
        <taxon>Streptophyta</taxon>
        <taxon>Embryophyta</taxon>
        <taxon>Tracheophyta</taxon>
        <taxon>Spermatophyta</taxon>
        <taxon>Magnoliopsida</taxon>
        <taxon>eudicotyledons</taxon>
        <taxon>Gunneridae</taxon>
        <taxon>Pentapetalae</taxon>
        <taxon>rosids</taxon>
        <taxon>fabids</taxon>
        <taxon>Fabales</taxon>
        <taxon>Fabaceae</taxon>
        <taxon>Papilionoideae</taxon>
        <taxon>50 kb inversion clade</taxon>
        <taxon>NPAAA clade</taxon>
        <taxon>Hologalegina</taxon>
        <taxon>IRL clade</taxon>
        <taxon>Fabeae</taxon>
        <taxon>Vicia</taxon>
    </lineage>
</organism>
<dbReference type="FunFam" id="1.25.40.10:FF:003706">
    <property type="entry name" value="Uncharacterized protein"/>
    <property type="match status" value="1"/>
</dbReference>
<gene>
    <name evidence="3" type="ORF">VFH_U074200</name>
</gene>
<dbReference type="NCBIfam" id="TIGR00756">
    <property type="entry name" value="PPR"/>
    <property type="match status" value="5"/>
</dbReference>
<dbReference type="Pfam" id="PF20431">
    <property type="entry name" value="E_motif"/>
    <property type="match status" value="1"/>
</dbReference>
<evidence type="ECO:0000313" key="4">
    <source>
        <dbReference type="Proteomes" id="UP001157006"/>
    </source>
</evidence>
<evidence type="ECO:0000313" key="3">
    <source>
        <dbReference type="EMBL" id="CAI8584430.1"/>
    </source>
</evidence>
<dbReference type="Pfam" id="PF13041">
    <property type="entry name" value="PPR_2"/>
    <property type="match status" value="3"/>
</dbReference>
<reference evidence="3 4" key="1">
    <citation type="submission" date="2023-01" db="EMBL/GenBank/DDBJ databases">
        <authorList>
            <person name="Kreplak J."/>
        </authorList>
    </citation>
    <scope>NUCLEOTIDE SEQUENCE [LARGE SCALE GENOMIC DNA]</scope>
</reference>